<dbReference type="PANTHER" id="PTHR21666">
    <property type="entry name" value="PEPTIDASE-RELATED"/>
    <property type="match status" value="1"/>
</dbReference>
<dbReference type="SUPFAM" id="SSF51261">
    <property type="entry name" value="Duplicated hybrid motif"/>
    <property type="match status" value="1"/>
</dbReference>
<dbReference type="GO" id="GO:0004222">
    <property type="term" value="F:metalloendopeptidase activity"/>
    <property type="evidence" value="ECO:0007669"/>
    <property type="project" value="TreeGrafter"/>
</dbReference>
<feature type="domain" description="M23ase beta-sheet core" evidence="3">
    <location>
        <begin position="345"/>
        <end position="439"/>
    </location>
</feature>
<evidence type="ECO:0000256" key="2">
    <source>
        <dbReference type="SAM" id="Phobius"/>
    </source>
</evidence>
<keyword evidence="2" id="KW-1133">Transmembrane helix</keyword>
<dbReference type="EMBL" id="JACNJZ010000100">
    <property type="protein sequence ID" value="MBC8317708.1"/>
    <property type="molecule type" value="Genomic_DNA"/>
</dbReference>
<accession>A0A8J6TFR1</accession>
<protein>
    <submittedName>
        <fullName evidence="4">M23 family metallopeptidase</fullName>
    </submittedName>
</protein>
<dbReference type="CDD" id="cd12797">
    <property type="entry name" value="M23_peptidase"/>
    <property type="match status" value="1"/>
</dbReference>
<keyword evidence="2" id="KW-0812">Transmembrane</keyword>
<reference evidence="4 5" key="1">
    <citation type="submission" date="2020-08" db="EMBL/GenBank/DDBJ databases">
        <title>Bridging the membrane lipid divide: bacteria of the FCB group superphylum have the potential to synthesize archaeal ether lipids.</title>
        <authorList>
            <person name="Villanueva L."/>
            <person name="Von Meijenfeldt F.A.B."/>
            <person name="Westbye A.B."/>
            <person name="Yadav S."/>
            <person name="Hopmans E.C."/>
            <person name="Dutilh B.E."/>
            <person name="Sinninghe Damste J.S."/>
        </authorList>
    </citation>
    <scope>NUCLEOTIDE SEQUENCE [LARGE SCALE GENOMIC DNA]</scope>
    <source>
        <strain evidence="4">NIOZ-UU47</strain>
    </source>
</reference>
<keyword evidence="2" id="KW-0472">Membrane</keyword>
<dbReference type="PANTHER" id="PTHR21666:SF289">
    <property type="entry name" value="L-ALA--D-GLU ENDOPEPTIDASE"/>
    <property type="match status" value="1"/>
</dbReference>
<dbReference type="Gene3D" id="2.70.70.10">
    <property type="entry name" value="Glucose Permease (Domain IIA)"/>
    <property type="match status" value="1"/>
</dbReference>
<feature type="transmembrane region" description="Helical" evidence="2">
    <location>
        <begin position="16"/>
        <end position="37"/>
    </location>
</feature>
<dbReference type="InterPro" id="IPR050570">
    <property type="entry name" value="Cell_wall_metabolism_enzyme"/>
</dbReference>
<dbReference type="InterPro" id="IPR016047">
    <property type="entry name" value="M23ase_b-sheet_dom"/>
</dbReference>
<proteinExistence type="predicted"/>
<gene>
    <name evidence="4" type="ORF">H8E41_07355</name>
</gene>
<evidence type="ECO:0000313" key="4">
    <source>
        <dbReference type="EMBL" id="MBC8317708.1"/>
    </source>
</evidence>
<evidence type="ECO:0000259" key="3">
    <source>
        <dbReference type="Pfam" id="PF01551"/>
    </source>
</evidence>
<keyword evidence="1" id="KW-0732">Signal</keyword>
<dbReference type="Proteomes" id="UP000614424">
    <property type="component" value="Unassembled WGS sequence"/>
</dbReference>
<dbReference type="InterPro" id="IPR011055">
    <property type="entry name" value="Dup_hybrid_motif"/>
</dbReference>
<name>A0A8J6TFR1_9BACT</name>
<comment type="caution">
    <text evidence="4">The sequence shown here is derived from an EMBL/GenBank/DDBJ whole genome shotgun (WGS) entry which is preliminary data.</text>
</comment>
<organism evidence="4 5">
    <name type="scientific">Candidatus Desulfobia pelagia</name>
    <dbReference type="NCBI Taxonomy" id="2841692"/>
    <lineage>
        <taxon>Bacteria</taxon>
        <taxon>Pseudomonadati</taxon>
        <taxon>Thermodesulfobacteriota</taxon>
        <taxon>Desulfobulbia</taxon>
        <taxon>Desulfobulbales</taxon>
        <taxon>Desulfobulbaceae</taxon>
        <taxon>Candidatus Desulfobia</taxon>
    </lineage>
</organism>
<evidence type="ECO:0000313" key="5">
    <source>
        <dbReference type="Proteomes" id="UP000614424"/>
    </source>
</evidence>
<evidence type="ECO:0000256" key="1">
    <source>
        <dbReference type="ARBA" id="ARBA00022729"/>
    </source>
</evidence>
<dbReference type="AlphaFoldDB" id="A0A8J6TFR1"/>
<sequence length="457" mass="50936">MASNLYTGRNKSRKSFFLIIFFGIILLGAVLAGVIYLEREMPLVQISDELNLIGSHKEVTFTVIDRKSGISHVNVSLVQGAKEKKLYEKTFQREGYAPNAGPEKLEFLTVIDANSLKLKNGSAKLIVTVRDFSFWNFLRGNKTEKIYEFTLDSEPPKVNRMDSPRYIKPGGAGIVIYKIGEIVAHHGVRINGFFHPGFPFPGAEGTFGAIIGLPYDTENIESAAVEAVDEAGNIGKAPFGMILKSVKWKQDQINVPDSFLTLKIPEFSQYYPLMEEKETSLEKYLYVNNTVRRENNLKIIELCSNSGKEQLWDGRFSRMARASNRAGFADHRTYYYDGKEIDKQVHLGIDLASTRHAEVGAANKGKVIFADYLGIYGNVVILDHGLGVFSLYSHLSQIGVVAGDMIEKDGILGATGTSGMAGGDHLHFSILVNGILVDPLEWWDEHWLDLNILSYLK</sequence>
<dbReference type="Pfam" id="PF01551">
    <property type="entry name" value="Peptidase_M23"/>
    <property type="match status" value="1"/>
</dbReference>